<name>A0ABT4E213_9BACL</name>
<dbReference type="Proteomes" id="UP001207626">
    <property type="component" value="Unassembled WGS sequence"/>
</dbReference>
<dbReference type="InterPro" id="IPR018193">
    <property type="entry name" value="Glyc_kinase_flavodox-like_fold"/>
</dbReference>
<evidence type="ECO:0000256" key="4">
    <source>
        <dbReference type="PIRNR" id="PIRNR006078"/>
    </source>
</evidence>
<dbReference type="PIRSF" id="PIRSF006078">
    <property type="entry name" value="GlxK"/>
    <property type="match status" value="1"/>
</dbReference>
<dbReference type="PANTHER" id="PTHR21599">
    <property type="entry name" value="GLYCERATE KINASE"/>
    <property type="match status" value="1"/>
</dbReference>
<dbReference type="Gene3D" id="3.90.1510.10">
    <property type="entry name" value="Glycerate kinase, domain 2"/>
    <property type="match status" value="1"/>
</dbReference>
<dbReference type="EMBL" id="JAMDLW010000032">
    <property type="protein sequence ID" value="MCY9522271.1"/>
    <property type="molecule type" value="Genomic_DNA"/>
</dbReference>
<evidence type="ECO:0000256" key="3">
    <source>
        <dbReference type="ARBA" id="ARBA00022777"/>
    </source>
</evidence>
<dbReference type="Gene3D" id="3.40.50.10350">
    <property type="entry name" value="Glycerate kinase, domain 1"/>
    <property type="match status" value="1"/>
</dbReference>
<evidence type="ECO:0000256" key="2">
    <source>
        <dbReference type="ARBA" id="ARBA00022679"/>
    </source>
</evidence>
<dbReference type="InterPro" id="IPR018197">
    <property type="entry name" value="Glycerate_kinase_RE-like"/>
</dbReference>
<reference evidence="5 6" key="1">
    <citation type="submission" date="2022-05" db="EMBL/GenBank/DDBJ databases">
        <title>Genome Sequencing of Bee-Associated Microbes.</title>
        <authorList>
            <person name="Dunlap C."/>
        </authorList>
    </citation>
    <scope>NUCLEOTIDE SEQUENCE [LARGE SCALE GENOMIC DNA]</scope>
    <source>
        <strain evidence="5 6">NRRL NRS-1438</strain>
    </source>
</reference>
<dbReference type="GO" id="GO:0016301">
    <property type="term" value="F:kinase activity"/>
    <property type="evidence" value="ECO:0007669"/>
    <property type="project" value="UniProtKB-KW"/>
</dbReference>
<dbReference type="InterPro" id="IPR036129">
    <property type="entry name" value="Glycerate_kinase_sf"/>
</dbReference>
<keyword evidence="6" id="KW-1185">Reference proteome</keyword>
<dbReference type="RefSeq" id="WP_087434514.1">
    <property type="nucleotide sequence ID" value="NZ_JAMDLV010000070.1"/>
</dbReference>
<dbReference type="NCBIfam" id="TIGR00045">
    <property type="entry name" value="glycerate kinase"/>
    <property type="match status" value="1"/>
</dbReference>
<dbReference type="PANTHER" id="PTHR21599:SF0">
    <property type="entry name" value="GLYCERATE KINASE"/>
    <property type="match status" value="1"/>
</dbReference>
<comment type="caution">
    <text evidence="5">The sequence shown here is derived from an EMBL/GenBank/DDBJ whole genome shotgun (WGS) entry which is preliminary data.</text>
</comment>
<proteinExistence type="inferred from homology"/>
<dbReference type="SUPFAM" id="SSF110738">
    <property type="entry name" value="Glycerate kinase I"/>
    <property type="match status" value="1"/>
</dbReference>
<keyword evidence="3 4" id="KW-0418">Kinase</keyword>
<comment type="similarity">
    <text evidence="1 4">Belongs to the glycerate kinase type-1 family.</text>
</comment>
<sequence length="387" mass="40986">MKIIVAPDSFKGSISALRAAGQIEEGIRTVFPSAHIVKIPMADGGEGTAETIRMITGGDIIEHEVRDPCNRPIRAGYCWIDSDRTAVIDTAAASGLPLLEEHERKPEELSTYGTGQLIRHALDRGAAKIILGLGGSATIDAGTGCLRALGMRYLDGSGNEISGGGSLLGKVERIDADQLDPRLEKVEMVIASDVRNPLLGSEGAVHVFGPQKGLQKHELADFDNKMSHYADIAEAATGRSSRDSPGAGAAGGFGFTLMSFFPGGKMMSGFELIAELSGLERQLQDADLVITGEGKFDAQSLYGKVPVGISRLAKPYGVPTVVFAGQADGDMRDANREGIHLVVPIVDQVMTLDEAMKQGETLLKGTVVRMFQMIRLAGLINAKGVSN</sequence>
<dbReference type="Pfam" id="PF02595">
    <property type="entry name" value="Gly_kinase"/>
    <property type="match status" value="1"/>
</dbReference>
<evidence type="ECO:0000256" key="1">
    <source>
        <dbReference type="ARBA" id="ARBA00006284"/>
    </source>
</evidence>
<dbReference type="InterPro" id="IPR004381">
    <property type="entry name" value="Glycerate_kinase"/>
</dbReference>
<gene>
    <name evidence="5" type="ORF">M5X09_21875</name>
</gene>
<keyword evidence="2 4" id="KW-0808">Transferase</keyword>
<organism evidence="5 6">
    <name type="scientific">Paenibacillus apiarius</name>
    <dbReference type="NCBI Taxonomy" id="46240"/>
    <lineage>
        <taxon>Bacteria</taxon>
        <taxon>Bacillati</taxon>
        <taxon>Bacillota</taxon>
        <taxon>Bacilli</taxon>
        <taxon>Bacillales</taxon>
        <taxon>Paenibacillaceae</taxon>
        <taxon>Paenibacillus</taxon>
    </lineage>
</organism>
<protein>
    <submittedName>
        <fullName evidence="5">Glycerate kinase</fullName>
    </submittedName>
</protein>
<accession>A0ABT4E213</accession>
<evidence type="ECO:0000313" key="6">
    <source>
        <dbReference type="Proteomes" id="UP001207626"/>
    </source>
</evidence>
<evidence type="ECO:0000313" key="5">
    <source>
        <dbReference type="EMBL" id="MCY9522271.1"/>
    </source>
</evidence>